<dbReference type="FunFam" id="3.80.10.10:FF:000400">
    <property type="entry name" value="Nuclear pore complex protein NUP107"/>
    <property type="match status" value="1"/>
</dbReference>
<comment type="caution">
    <text evidence="8">The sequence shown here is derived from an EMBL/GenBank/DDBJ whole genome shotgun (WGS) entry which is preliminary data.</text>
</comment>
<dbReference type="Proteomes" id="UP001168877">
    <property type="component" value="Unassembled WGS sequence"/>
</dbReference>
<accession>A0AA39SC79</accession>
<keyword evidence="2" id="KW-0433">Leucine-rich repeat</keyword>
<dbReference type="InterPro" id="IPR050994">
    <property type="entry name" value="At_inactive_RLKs"/>
</dbReference>
<feature type="signal peptide" evidence="6">
    <location>
        <begin position="1"/>
        <end position="25"/>
    </location>
</feature>
<evidence type="ECO:0000256" key="4">
    <source>
        <dbReference type="ARBA" id="ARBA00022737"/>
    </source>
</evidence>
<evidence type="ECO:0000313" key="9">
    <source>
        <dbReference type="Proteomes" id="UP001168877"/>
    </source>
</evidence>
<feature type="domain" description="Leucine-rich repeat-containing N-terminal plant-type" evidence="7">
    <location>
        <begin position="32"/>
        <end position="68"/>
    </location>
</feature>
<evidence type="ECO:0000256" key="2">
    <source>
        <dbReference type="ARBA" id="ARBA00022614"/>
    </source>
</evidence>
<dbReference type="InterPro" id="IPR013210">
    <property type="entry name" value="LRR_N_plant-typ"/>
</dbReference>
<keyword evidence="3 6" id="KW-0732">Signal</keyword>
<keyword evidence="9" id="KW-1185">Reference proteome</keyword>
<reference evidence="8" key="1">
    <citation type="journal article" date="2022" name="Plant J.">
        <title>Strategies of tolerance reflected in two North American maple genomes.</title>
        <authorList>
            <person name="McEvoy S.L."/>
            <person name="Sezen U.U."/>
            <person name="Trouern-Trend A."/>
            <person name="McMahon S.M."/>
            <person name="Schaberg P.G."/>
            <person name="Yang J."/>
            <person name="Wegrzyn J.L."/>
            <person name="Swenson N.G."/>
        </authorList>
    </citation>
    <scope>NUCLEOTIDE SEQUENCE</scope>
    <source>
        <strain evidence="8">NS2018</strain>
    </source>
</reference>
<sequence length="202" mass="22407">MYLFFHYYVLFTLIHVLLFSPSSLSLPPPSATTSLLQFLHSLPKQSQNQLPWNHSISSSPCQWPGVSCHNISNNTSFQVIKALNLSGYGLTGVLNNSISYICQNTHLSFLDLSGNNFTGNVPKQLGNCGQLSTVYLSNNGFQGQIPPELFKSKWLSNLDLGFNSLSGYVPPEVSLCHNLEYLGLYNNHLSGEVPSEIFIYQS</sequence>
<dbReference type="EMBL" id="JAUESC010000380">
    <property type="protein sequence ID" value="KAK0591517.1"/>
    <property type="molecule type" value="Genomic_DNA"/>
</dbReference>
<proteinExistence type="predicted"/>
<name>A0AA39SC79_ACESA</name>
<evidence type="ECO:0000259" key="7">
    <source>
        <dbReference type="Pfam" id="PF08263"/>
    </source>
</evidence>
<organism evidence="8 9">
    <name type="scientific">Acer saccharum</name>
    <name type="common">Sugar maple</name>
    <dbReference type="NCBI Taxonomy" id="4024"/>
    <lineage>
        <taxon>Eukaryota</taxon>
        <taxon>Viridiplantae</taxon>
        <taxon>Streptophyta</taxon>
        <taxon>Embryophyta</taxon>
        <taxon>Tracheophyta</taxon>
        <taxon>Spermatophyta</taxon>
        <taxon>Magnoliopsida</taxon>
        <taxon>eudicotyledons</taxon>
        <taxon>Gunneridae</taxon>
        <taxon>Pentapetalae</taxon>
        <taxon>rosids</taxon>
        <taxon>malvids</taxon>
        <taxon>Sapindales</taxon>
        <taxon>Sapindaceae</taxon>
        <taxon>Hippocastanoideae</taxon>
        <taxon>Acereae</taxon>
        <taxon>Acer</taxon>
    </lineage>
</organism>
<evidence type="ECO:0000256" key="1">
    <source>
        <dbReference type="ARBA" id="ARBA00004370"/>
    </source>
</evidence>
<evidence type="ECO:0000256" key="5">
    <source>
        <dbReference type="ARBA" id="ARBA00023136"/>
    </source>
</evidence>
<dbReference type="Gene3D" id="3.80.10.10">
    <property type="entry name" value="Ribonuclease Inhibitor"/>
    <property type="match status" value="1"/>
</dbReference>
<dbReference type="Pfam" id="PF08263">
    <property type="entry name" value="LRRNT_2"/>
    <property type="match status" value="1"/>
</dbReference>
<keyword evidence="5" id="KW-0472">Membrane</keyword>
<protein>
    <recommendedName>
        <fullName evidence="7">Leucine-rich repeat-containing N-terminal plant-type domain-containing protein</fullName>
    </recommendedName>
</protein>
<dbReference type="Pfam" id="PF00560">
    <property type="entry name" value="LRR_1"/>
    <property type="match status" value="3"/>
</dbReference>
<feature type="chain" id="PRO_5041281898" description="Leucine-rich repeat-containing N-terminal plant-type domain-containing protein" evidence="6">
    <location>
        <begin position="26"/>
        <end position="202"/>
    </location>
</feature>
<dbReference type="InterPro" id="IPR032675">
    <property type="entry name" value="LRR_dom_sf"/>
</dbReference>
<evidence type="ECO:0000256" key="3">
    <source>
        <dbReference type="ARBA" id="ARBA00022729"/>
    </source>
</evidence>
<dbReference type="InterPro" id="IPR001611">
    <property type="entry name" value="Leu-rich_rpt"/>
</dbReference>
<gene>
    <name evidence="8" type="ORF">LWI29_003155</name>
</gene>
<comment type="subcellular location">
    <subcellularLocation>
        <location evidence="1">Membrane</location>
    </subcellularLocation>
</comment>
<dbReference type="PANTHER" id="PTHR48010:SF58">
    <property type="entry name" value="RECEPTOR PROTEIN KINASE-LIKE PROTEIN ZAR1"/>
    <property type="match status" value="1"/>
</dbReference>
<keyword evidence="4" id="KW-0677">Repeat</keyword>
<dbReference type="AlphaFoldDB" id="A0AA39SC79"/>
<dbReference type="GO" id="GO:0016020">
    <property type="term" value="C:membrane"/>
    <property type="evidence" value="ECO:0007669"/>
    <property type="project" value="UniProtKB-SubCell"/>
</dbReference>
<reference evidence="8" key="2">
    <citation type="submission" date="2023-06" db="EMBL/GenBank/DDBJ databases">
        <authorList>
            <person name="Swenson N.G."/>
            <person name="Wegrzyn J.L."/>
            <person name="Mcevoy S.L."/>
        </authorList>
    </citation>
    <scope>NUCLEOTIDE SEQUENCE</scope>
    <source>
        <strain evidence="8">NS2018</strain>
        <tissue evidence="8">Leaf</tissue>
    </source>
</reference>
<dbReference type="PANTHER" id="PTHR48010">
    <property type="entry name" value="OS05G0588300 PROTEIN"/>
    <property type="match status" value="1"/>
</dbReference>
<evidence type="ECO:0000256" key="6">
    <source>
        <dbReference type="SAM" id="SignalP"/>
    </source>
</evidence>
<evidence type="ECO:0000313" key="8">
    <source>
        <dbReference type="EMBL" id="KAK0591517.1"/>
    </source>
</evidence>
<dbReference type="SUPFAM" id="SSF52058">
    <property type="entry name" value="L domain-like"/>
    <property type="match status" value="1"/>
</dbReference>